<dbReference type="AlphaFoldDB" id="A0A859FEW5"/>
<evidence type="ECO:0000313" key="2">
    <source>
        <dbReference type="Proteomes" id="UP000318138"/>
    </source>
</evidence>
<accession>A0A859FEW5</accession>
<dbReference type="Proteomes" id="UP000318138">
    <property type="component" value="Chromosome"/>
</dbReference>
<reference evidence="2" key="1">
    <citation type="submission" date="2019-07" db="EMBL/GenBank/DDBJ databases">
        <title>Bacillus alkalisoli sp. nov. isolated from saline soil.</title>
        <authorList>
            <person name="Sun J.-Q."/>
            <person name="Xu L."/>
        </authorList>
    </citation>
    <scope>NUCLEOTIDE SEQUENCE [LARGE SCALE GENOMIC DNA]</scope>
    <source>
        <strain evidence="2">M4U3P1</strain>
    </source>
</reference>
<keyword evidence="2" id="KW-1185">Reference proteome</keyword>
<sequence length="201" mass="23791">MERFKQRMVTANISYQISVSRGIEMFKINYRIVLEENEDISTMDIKSFNEQVYDIYGQFEIVINELHEGYVDDCLPFGIEIITFWLRLLNQAAIALQKKSYVAFWIPETDSFWIEMTCKENTVLVRIVELIKYSDVLKCHIISEHHEVFKNKTEFTSVSKEEVINEIKRVTQTFIKDIEMINDNLLSSEVINEIIELNKQM</sequence>
<dbReference type="KEGG" id="psua:FLK61_31520"/>
<evidence type="ECO:0000313" key="1">
    <source>
        <dbReference type="EMBL" id="QKS71242.1"/>
    </source>
</evidence>
<name>A0A859FEW5_9BACI</name>
<proteinExistence type="predicted"/>
<organism evidence="1 2">
    <name type="scientific">Paenalkalicoccus suaedae</name>
    <dbReference type="NCBI Taxonomy" id="2592382"/>
    <lineage>
        <taxon>Bacteria</taxon>
        <taxon>Bacillati</taxon>
        <taxon>Bacillota</taxon>
        <taxon>Bacilli</taxon>
        <taxon>Bacillales</taxon>
        <taxon>Bacillaceae</taxon>
        <taxon>Paenalkalicoccus</taxon>
    </lineage>
</organism>
<gene>
    <name evidence="1" type="ORF">FLK61_31520</name>
</gene>
<dbReference type="EMBL" id="CP041372">
    <property type="protein sequence ID" value="QKS71242.1"/>
    <property type="molecule type" value="Genomic_DNA"/>
</dbReference>
<protein>
    <submittedName>
        <fullName evidence="1">Uncharacterized protein</fullName>
    </submittedName>
</protein>